<evidence type="ECO:0000313" key="4">
    <source>
        <dbReference type="Proteomes" id="UP000001194"/>
    </source>
</evidence>
<dbReference type="GeneID" id="6082484"/>
<sequence>MATPATKSLFLLCLSLAVLMPARLAAANTLPSPNLLARDGVIQNIQARNLSTWLDNIPSQCQVQCDVVVGAAHNCQYLSCVCTTTNAEDLVTCANCIVALNPGQPGIVATNQAILDEWTNSYCADYPTPPLYITPPGGSSSSSSASASATSSGSGSLATSVVKSGAPSPRAIYIPSLVFLQDVQHAPLNAITPCGNQVAGLPVAVTLYVDDADRVAELSAVVVENADRVAELSAVVVENAVDDVEFELTDMEVPLDVPDASKTCVRKLYRVRAKKDLRLTELYYYCTPLNTGRTEVTLRGALLVSRLDIPLESGFSEAIATDLKIMFEDMVHVELASRRLGHVVFDEWPQFSGTPGYSPCGWEDTISDQEFDMLQEFEIPDFLS</sequence>
<evidence type="ECO:0000313" key="3">
    <source>
        <dbReference type="EMBL" id="EDR02462.1"/>
    </source>
</evidence>
<feature type="chain" id="PRO_5002749243" evidence="2">
    <location>
        <begin position="28"/>
        <end position="384"/>
    </location>
</feature>
<keyword evidence="4" id="KW-1185">Reference proteome</keyword>
<feature type="compositionally biased region" description="Low complexity" evidence="1">
    <location>
        <begin position="137"/>
        <end position="155"/>
    </location>
</feature>
<dbReference type="RefSeq" id="XP_001886825.1">
    <property type="nucleotide sequence ID" value="XM_001886790.1"/>
</dbReference>
<dbReference type="HOGENOM" id="CLU_787696_0_0_1"/>
<dbReference type="InParanoid" id="B0DSE7"/>
<protein>
    <submittedName>
        <fullName evidence="3">Predicted protein</fullName>
    </submittedName>
</protein>
<dbReference type="KEGG" id="lbc:LACBIDRAFT_295423"/>
<feature type="region of interest" description="Disordered" evidence="1">
    <location>
        <begin position="134"/>
        <end position="155"/>
    </location>
</feature>
<accession>B0DSE7</accession>
<feature type="signal peptide" evidence="2">
    <location>
        <begin position="1"/>
        <end position="27"/>
    </location>
</feature>
<dbReference type="EMBL" id="DS547130">
    <property type="protein sequence ID" value="EDR02462.1"/>
    <property type="molecule type" value="Genomic_DNA"/>
</dbReference>
<keyword evidence="2" id="KW-0732">Signal</keyword>
<dbReference type="AlphaFoldDB" id="B0DSE7"/>
<gene>
    <name evidence="3" type="ORF">LACBIDRAFT_295423</name>
</gene>
<evidence type="ECO:0000256" key="1">
    <source>
        <dbReference type="SAM" id="MobiDB-lite"/>
    </source>
</evidence>
<name>B0DSE7_LACBS</name>
<dbReference type="Proteomes" id="UP000001194">
    <property type="component" value="Unassembled WGS sequence"/>
</dbReference>
<organism evidence="4">
    <name type="scientific">Laccaria bicolor (strain S238N-H82 / ATCC MYA-4686)</name>
    <name type="common">Bicoloured deceiver</name>
    <name type="synonym">Laccaria laccata var. bicolor</name>
    <dbReference type="NCBI Taxonomy" id="486041"/>
    <lineage>
        <taxon>Eukaryota</taxon>
        <taxon>Fungi</taxon>
        <taxon>Dikarya</taxon>
        <taxon>Basidiomycota</taxon>
        <taxon>Agaricomycotina</taxon>
        <taxon>Agaricomycetes</taxon>
        <taxon>Agaricomycetidae</taxon>
        <taxon>Agaricales</taxon>
        <taxon>Agaricineae</taxon>
        <taxon>Hydnangiaceae</taxon>
        <taxon>Laccaria</taxon>
    </lineage>
</organism>
<evidence type="ECO:0000256" key="2">
    <source>
        <dbReference type="SAM" id="SignalP"/>
    </source>
</evidence>
<dbReference type="OrthoDB" id="3062606at2759"/>
<proteinExistence type="predicted"/>
<reference evidence="3 4" key="1">
    <citation type="journal article" date="2008" name="Nature">
        <title>The genome of Laccaria bicolor provides insights into mycorrhizal symbiosis.</title>
        <authorList>
            <person name="Martin F."/>
            <person name="Aerts A."/>
            <person name="Ahren D."/>
            <person name="Brun A."/>
            <person name="Danchin E.G.J."/>
            <person name="Duchaussoy F."/>
            <person name="Gibon J."/>
            <person name="Kohler A."/>
            <person name="Lindquist E."/>
            <person name="Pereda V."/>
            <person name="Salamov A."/>
            <person name="Shapiro H.J."/>
            <person name="Wuyts J."/>
            <person name="Blaudez D."/>
            <person name="Buee M."/>
            <person name="Brokstein P."/>
            <person name="Canbaeck B."/>
            <person name="Cohen D."/>
            <person name="Courty P.E."/>
            <person name="Coutinho P.M."/>
            <person name="Delaruelle C."/>
            <person name="Detter J.C."/>
            <person name="Deveau A."/>
            <person name="DiFazio S."/>
            <person name="Duplessis S."/>
            <person name="Fraissinet-Tachet L."/>
            <person name="Lucic E."/>
            <person name="Frey-Klett P."/>
            <person name="Fourrey C."/>
            <person name="Feussner I."/>
            <person name="Gay G."/>
            <person name="Grimwood J."/>
            <person name="Hoegger P.J."/>
            <person name="Jain P."/>
            <person name="Kilaru S."/>
            <person name="Labbe J."/>
            <person name="Lin Y.C."/>
            <person name="Legue V."/>
            <person name="Le Tacon F."/>
            <person name="Marmeisse R."/>
            <person name="Melayah D."/>
            <person name="Montanini B."/>
            <person name="Muratet M."/>
            <person name="Nehls U."/>
            <person name="Niculita-Hirzel H."/>
            <person name="Oudot-Le Secq M.P."/>
            <person name="Peter M."/>
            <person name="Quesneville H."/>
            <person name="Rajashekar B."/>
            <person name="Reich M."/>
            <person name="Rouhier N."/>
            <person name="Schmutz J."/>
            <person name="Yin T."/>
            <person name="Chalot M."/>
            <person name="Henrissat B."/>
            <person name="Kuees U."/>
            <person name="Lucas S."/>
            <person name="Van de Peer Y."/>
            <person name="Podila G.K."/>
            <person name="Polle A."/>
            <person name="Pukkila P.J."/>
            <person name="Richardson P.M."/>
            <person name="Rouze P."/>
            <person name="Sanders I.R."/>
            <person name="Stajich J.E."/>
            <person name="Tunlid A."/>
            <person name="Tuskan G."/>
            <person name="Grigoriev I.V."/>
        </authorList>
    </citation>
    <scope>NUCLEOTIDE SEQUENCE [LARGE SCALE GENOMIC DNA]</scope>
    <source>
        <strain evidence="4">S238N-H82 / ATCC MYA-4686</strain>
    </source>
</reference>